<evidence type="ECO:0000313" key="9">
    <source>
        <dbReference type="Proteomes" id="UP000515811"/>
    </source>
</evidence>
<feature type="region of interest" description="Disordered" evidence="6">
    <location>
        <begin position="213"/>
        <end position="232"/>
    </location>
</feature>
<dbReference type="PRINTS" id="PR00455">
    <property type="entry name" value="HTHTETR"/>
</dbReference>
<dbReference type="Gene3D" id="1.10.357.10">
    <property type="entry name" value="Tetracycline Repressor, domain 2"/>
    <property type="match status" value="1"/>
</dbReference>
<dbReference type="Pfam" id="PF17932">
    <property type="entry name" value="TetR_C_24"/>
    <property type="match status" value="1"/>
</dbReference>
<dbReference type="PANTHER" id="PTHR30055:SF175">
    <property type="entry name" value="HTH-TYPE TRANSCRIPTIONAL REPRESSOR KSTR2"/>
    <property type="match status" value="1"/>
</dbReference>
<evidence type="ECO:0000256" key="1">
    <source>
        <dbReference type="ARBA" id="ARBA00022491"/>
    </source>
</evidence>
<dbReference type="KEGG" id="drg:H9K76_14745"/>
<keyword evidence="3 5" id="KW-0238">DNA-binding</keyword>
<dbReference type="InterPro" id="IPR050109">
    <property type="entry name" value="HTH-type_TetR-like_transc_reg"/>
</dbReference>
<feature type="domain" description="HTH tetR-type" evidence="7">
    <location>
        <begin position="10"/>
        <end position="70"/>
    </location>
</feature>
<feature type="DNA-binding region" description="H-T-H motif" evidence="5">
    <location>
        <begin position="33"/>
        <end position="52"/>
    </location>
</feature>
<dbReference type="EMBL" id="CP060714">
    <property type="protein sequence ID" value="QNN55856.1"/>
    <property type="molecule type" value="Genomic_DNA"/>
</dbReference>
<dbReference type="Gene3D" id="1.10.10.60">
    <property type="entry name" value="Homeodomain-like"/>
    <property type="match status" value="1"/>
</dbReference>
<dbReference type="RefSeq" id="WP_187596129.1">
    <property type="nucleotide sequence ID" value="NZ_CP060714.1"/>
</dbReference>
<evidence type="ECO:0000259" key="7">
    <source>
        <dbReference type="PROSITE" id="PS50977"/>
    </source>
</evidence>
<dbReference type="Pfam" id="PF00440">
    <property type="entry name" value="TetR_N"/>
    <property type="match status" value="1"/>
</dbReference>
<organism evidence="8 9">
    <name type="scientific">Diaphorobacter ruginosibacter</name>
    <dbReference type="NCBI Taxonomy" id="1715720"/>
    <lineage>
        <taxon>Bacteria</taxon>
        <taxon>Pseudomonadati</taxon>
        <taxon>Pseudomonadota</taxon>
        <taxon>Betaproteobacteria</taxon>
        <taxon>Burkholderiales</taxon>
        <taxon>Comamonadaceae</taxon>
        <taxon>Diaphorobacter</taxon>
    </lineage>
</organism>
<evidence type="ECO:0000313" key="8">
    <source>
        <dbReference type="EMBL" id="QNN55856.1"/>
    </source>
</evidence>
<name>A0A7G9RJT1_9BURK</name>
<dbReference type="InterPro" id="IPR041490">
    <property type="entry name" value="KstR2_TetR_C"/>
</dbReference>
<keyword evidence="4" id="KW-0804">Transcription</keyword>
<keyword evidence="2" id="KW-0805">Transcription regulation</keyword>
<evidence type="ECO:0000256" key="2">
    <source>
        <dbReference type="ARBA" id="ARBA00023015"/>
    </source>
</evidence>
<dbReference type="InterPro" id="IPR009057">
    <property type="entry name" value="Homeodomain-like_sf"/>
</dbReference>
<dbReference type="Proteomes" id="UP000515811">
    <property type="component" value="Chromosome"/>
</dbReference>
<gene>
    <name evidence="8" type="ORF">H9K76_14745</name>
</gene>
<dbReference type="GO" id="GO:0000976">
    <property type="term" value="F:transcription cis-regulatory region binding"/>
    <property type="evidence" value="ECO:0007669"/>
    <property type="project" value="TreeGrafter"/>
</dbReference>
<evidence type="ECO:0000256" key="6">
    <source>
        <dbReference type="SAM" id="MobiDB-lite"/>
    </source>
</evidence>
<accession>A0A7G9RJT1</accession>
<evidence type="ECO:0000256" key="4">
    <source>
        <dbReference type="ARBA" id="ARBA00023163"/>
    </source>
</evidence>
<dbReference type="SUPFAM" id="SSF46689">
    <property type="entry name" value="Homeodomain-like"/>
    <property type="match status" value="1"/>
</dbReference>
<dbReference type="PROSITE" id="PS50977">
    <property type="entry name" value="HTH_TETR_2"/>
    <property type="match status" value="1"/>
</dbReference>
<protein>
    <submittedName>
        <fullName evidence="8">TetR/AcrR family transcriptional regulator</fullName>
    </submittedName>
</protein>
<dbReference type="PANTHER" id="PTHR30055">
    <property type="entry name" value="HTH-TYPE TRANSCRIPTIONAL REGULATOR RUTR"/>
    <property type="match status" value="1"/>
</dbReference>
<evidence type="ECO:0000256" key="3">
    <source>
        <dbReference type="ARBA" id="ARBA00023125"/>
    </source>
</evidence>
<proteinExistence type="predicted"/>
<sequence>MPRGRAANYDDQREMILEQAAQLFARRGYSATSMNQVAEACGLSKASLYHYYRDKYAMLVCIAEDHVTRLAALIEDEQVRQLQGEARLRHLIQRIVEEYADAQSAHRVLTEDVKFLEDDDRRRVLDKERVVVEGFARAVAESGKLDGSKNMAGMAKPLTMLLFGMINWMFTWMRPDGELNYSAMGPVVADLFLGGLPNVKPPGLVVPSFTPALSPSSLAPPPANRQGAEAGA</sequence>
<evidence type="ECO:0000256" key="5">
    <source>
        <dbReference type="PROSITE-ProRule" id="PRU00335"/>
    </source>
</evidence>
<dbReference type="InterPro" id="IPR036271">
    <property type="entry name" value="Tet_transcr_reg_TetR-rel_C_sf"/>
</dbReference>
<reference evidence="8 9" key="1">
    <citation type="submission" date="2020-08" db="EMBL/GenBank/DDBJ databases">
        <title>Genome sequence of Diaphorobacter ruginosibacter DSM 27467T.</title>
        <authorList>
            <person name="Hyun D.-W."/>
            <person name="Bae J.-W."/>
        </authorList>
    </citation>
    <scope>NUCLEOTIDE SEQUENCE [LARGE SCALE GENOMIC DNA]</scope>
    <source>
        <strain evidence="8 9">DSM 27467</strain>
    </source>
</reference>
<keyword evidence="9" id="KW-1185">Reference proteome</keyword>
<dbReference type="GO" id="GO:0003700">
    <property type="term" value="F:DNA-binding transcription factor activity"/>
    <property type="evidence" value="ECO:0007669"/>
    <property type="project" value="TreeGrafter"/>
</dbReference>
<dbReference type="AlphaFoldDB" id="A0A7G9RJT1"/>
<dbReference type="SUPFAM" id="SSF48498">
    <property type="entry name" value="Tetracyclin repressor-like, C-terminal domain"/>
    <property type="match status" value="1"/>
</dbReference>
<keyword evidence="1" id="KW-0678">Repressor</keyword>
<dbReference type="InterPro" id="IPR001647">
    <property type="entry name" value="HTH_TetR"/>
</dbReference>